<evidence type="ECO:0000313" key="7">
    <source>
        <dbReference type="Proteomes" id="UP000318538"/>
    </source>
</evidence>
<dbReference type="Proteomes" id="UP000318538">
    <property type="component" value="Chromosome"/>
</dbReference>
<protein>
    <submittedName>
        <fullName evidence="6">Cyclic 3',5'-adenosine monophosphate phosphodiesterase</fullName>
    </submittedName>
</protein>
<dbReference type="InterPro" id="IPR013320">
    <property type="entry name" value="ConA-like_dom_sf"/>
</dbReference>
<keyword evidence="2" id="KW-1015">Disulfide bond</keyword>
<evidence type="ECO:0000256" key="3">
    <source>
        <dbReference type="SAM" id="MobiDB-lite"/>
    </source>
</evidence>
<dbReference type="InterPro" id="IPR051918">
    <property type="entry name" value="STPP_CPPED1"/>
</dbReference>
<dbReference type="SUPFAM" id="SSF49899">
    <property type="entry name" value="Concanavalin A-like lectins/glucanases"/>
    <property type="match status" value="1"/>
</dbReference>
<gene>
    <name evidence="6" type="ORF">K227x_36740</name>
</gene>
<dbReference type="PANTHER" id="PTHR43143:SF1">
    <property type="entry name" value="SERINE_THREONINE-PROTEIN PHOSPHATASE CPPED1"/>
    <property type="match status" value="1"/>
</dbReference>
<reference evidence="6 7" key="1">
    <citation type="submission" date="2019-02" db="EMBL/GenBank/DDBJ databases">
        <title>Deep-cultivation of Planctomycetes and their phenomic and genomic characterization uncovers novel biology.</title>
        <authorList>
            <person name="Wiegand S."/>
            <person name="Jogler M."/>
            <person name="Boedeker C."/>
            <person name="Pinto D."/>
            <person name="Vollmers J."/>
            <person name="Rivas-Marin E."/>
            <person name="Kohn T."/>
            <person name="Peeters S.H."/>
            <person name="Heuer A."/>
            <person name="Rast P."/>
            <person name="Oberbeckmann S."/>
            <person name="Bunk B."/>
            <person name="Jeske O."/>
            <person name="Meyerdierks A."/>
            <person name="Storesund J.E."/>
            <person name="Kallscheuer N."/>
            <person name="Luecker S."/>
            <person name="Lage O.M."/>
            <person name="Pohl T."/>
            <person name="Merkel B.J."/>
            <person name="Hornburger P."/>
            <person name="Mueller R.-W."/>
            <person name="Bruemmer F."/>
            <person name="Labrenz M."/>
            <person name="Spormann A.M."/>
            <person name="Op den Camp H."/>
            <person name="Overmann J."/>
            <person name="Amann R."/>
            <person name="Jetten M.S.M."/>
            <person name="Mascher T."/>
            <person name="Medema M.H."/>
            <person name="Devos D.P."/>
            <person name="Kaster A.-K."/>
            <person name="Ovreas L."/>
            <person name="Rohde M."/>
            <person name="Galperin M.Y."/>
            <person name="Jogler C."/>
        </authorList>
    </citation>
    <scope>NUCLEOTIDE SEQUENCE [LARGE SCALE GENOMIC DNA]</scope>
    <source>
        <strain evidence="6 7">K22_7</strain>
    </source>
</reference>
<proteinExistence type="predicted"/>
<dbReference type="EMBL" id="CP036525">
    <property type="protein sequence ID" value="QDT05274.1"/>
    <property type="molecule type" value="Genomic_DNA"/>
</dbReference>
<keyword evidence="1" id="KW-0732">Signal</keyword>
<evidence type="ECO:0000256" key="2">
    <source>
        <dbReference type="ARBA" id="ARBA00023157"/>
    </source>
</evidence>
<evidence type="ECO:0000259" key="5">
    <source>
        <dbReference type="SMART" id="SM00560"/>
    </source>
</evidence>
<dbReference type="SMART" id="SM00282">
    <property type="entry name" value="LamG"/>
    <property type="match status" value="1"/>
</dbReference>
<dbReference type="AlphaFoldDB" id="A0A517NDR9"/>
<accession>A0A517NDR9</accession>
<feature type="domain" description="Laminin G" evidence="4">
    <location>
        <begin position="480"/>
        <end position="606"/>
    </location>
</feature>
<dbReference type="InterPro" id="IPR001791">
    <property type="entry name" value="Laminin_G"/>
</dbReference>
<dbReference type="SUPFAM" id="SSF56300">
    <property type="entry name" value="Metallo-dependent phosphatases"/>
    <property type="match status" value="1"/>
</dbReference>
<keyword evidence="7" id="KW-1185">Reference proteome</keyword>
<sequence>MNRLNLVIAACICCWTLASDGVRAHEGHGDHSHQDQGKLFTTRGDSRTLPMAKEEDAFQFIVYGDRTGGVPAGLKVLEQAVDDTNLLDPDLVMTVGDLIQGYNQTPEWMEQMVEYKQIMDNLNMKWFPVAGNHDVYWRGRTKPPEGQHEASYEKHFGPLWYSFEHKESAFVVLYSDEGDRESNTKGFNEGRLQTMSDEQLQFLKSALEKHQDCEHVFVFLHHPRWTGRGYTDGNWDVVHQMLKSAGNVHAVFAGHIHHMRFDGPKDGIAYYTLATTGGHLSADIPDAGFLHHLNVVTVRPSGVTVAALPIGSVIDPTDFTPEFLAEVDLARKVRPEHTGDPLMLATDGTASGVVEFLIKNPAPRPIDVTVSLDTTGGDWRSSLDHDHWQLAAGESKTIQMSMRRPADPESTLTIPRVRLDLEYVGQSARIKLPPVTAPVDLKLSAVPADYFVDQPNHCLEITKPSDAVRFQSSDLRLPQGPFTVEGWFRPAQSAGMLAAIAKTQSSEFAIFMDEGVPQFDVHLAGKYVSAKATKVLRNDTWAHIAGVYDGTEVKIYVDGELVGSKAGQGKRTLNELPLFVGADPDLSGNAVRPFLGQIDEIRISKGAVYESNFKPQQRLSVSENTRLMLHLDRVIGPFVLDQSPSASMGMLGKTTVLVPVK</sequence>
<feature type="region of interest" description="Disordered" evidence="3">
    <location>
        <begin position="25"/>
        <end position="46"/>
    </location>
</feature>
<organism evidence="6 7">
    <name type="scientific">Rubripirellula lacrimiformis</name>
    <dbReference type="NCBI Taxonomy" id="1930273"/>
    <lineage>
        <taxon>Bacteria</taxon>
        <taxon>Pseudomonadati</taxon>
        <taxon>Planctomycetota</taxon>
        <taxon>Planctomycetia</taxon>
        <taxon>Pirellulales</taxon>
        <taxon>Pirellulaceae</taxon>
        <taxon>Rubripirellula</taxon>
    </lineage>
</organism>
<dbReference type="Gene3D" id="2.60.120.200">
    <property type="match status" value="1"/>
</dbReference>
<dbReference type="OrthoDB" id="235808at2"/>
<dbReference type="Pfam" id="PF00149">
    <property type="entry name" value="Metallophos"/>
    <property type="match status" value="1"/>
</dbReference>
<evidence type="ECO:0000259" key="4">
    <source>
        <dbReference type="SMART" id="SM00282"/>
    </source>
</evidence>
<dbReference type="Pfam" id="PF13385">
    <property type="entry name" value="Laminin_G_3"/>
    <property type="match status" value="1"/>
</dbReference>
<name>A0A517NDR9_9BACT</name>
<feature type="compositionally biased region" description="Basic and acidic residues" evidence="3">
    <location>
        <begin position="25"/>
        <end position="36"/>
    </location>
</feature>
<dbReference type="SMART" id="SM00560">
    <property type="entry name" value="LamGL"/>
    <property type="match status" value="1"/>
</dbReference>
<dbReference type="PANTHER" id="PTHR43143">
    <property type="entry name" value="METALLOPHOSPHOESTERASE, CALCINEURIN SUPERFAMILY"/>
    <property type="match status" value="1"/>
</dbReference>
<dbReference type="InterPro" id="IPR006558">
    <property type="entry name" value="LamG-like"/>
</dbReference>
<dbReference type="KEGG" id="rlc:K227x_36740"/>
<dbReference type="InterPro" id="IPR004843">
    <property type="entry name" value="Calcineurin-like_PHP"/>
</dbReference>
<evidence type="ECO:0000256" key="1">
    <source>
        <dbReference type="ARBA" id="ARBA00022729"/>
    </source>
</evidence>
<feature type="domain" description="LamG-like jellyroll fold" evidence="5">
    <location>
        <begin position="480"/>
        <end position="611"/>
    </location>
</feature>
<dbReference type="GO" id="GO:0016787">
    <property type="term" value="F:hydrolase activity"/>
    <property type="evidence" value="ECO:0007669"/>
    <property type="project" value="InterPro"/>
</dbReference>
<evidence type="ECO:0000313" key="6">
    <source>
        <dbReference type="EMBL" id="QDT05274.1"/>
    </source>
</evidence>
<dbReference type="CDD" id="cd00110">
    <property type="entry name" value="LamG"/>
    <property type="match status" value="1"/>
</dbReference>
<dbReference type="Gene3D" id="3.60.21.10">
    <property type="match status" value="1"/>
</dbReference>
<dbReference type="RefSeq" id="WP_145171301.1">
    <property type="nucleotide sequence ID" value="NZ_CP036525.1"/>
</dbReference>
<dbReference type="InterPro" id="IPR029052">
    <property type="entry name" value="Metallo-depent_PP-like"/>
</dbReference>